<reference evidence="1" key="1">
    <citation type="journal article" date="2021" name="Proc. Natl. Acad. Sci. U.S.A.">
        <title>A Catalog of Tens of Thousands of Viruses from Human Metagenomes Reveals Hidden Associations with Chronic Diseases.</title>
        <authorList>
            <person name="Tisza M.J."/>
            <person name="Buck C.B."/>
        </authorList>
    </citation>
    <scope>NUCLEOTIDE SEQUENCE</scope>
    <source>
        <strain evidence="1">CttEB8</strain>
    </source>
</reference>
<organism evidence="1">
    <name type="scientific">Herelleviridae sp. cttEB8</name>
    <dbReference type="NCBI Taxonomy" id="2825832"/>
    <lineage>
        <taxon>Viruses</taxon>
        <taxon>Duplodnaviria</taxon>
        <taxon>Heunggongvirae</taxon>
        <taxon>Uroviricota</taxon>
        <taxon>Caudoviricetes</taxon>
        <taxon>Herelleviridae</taxon>
    </lineage>
</organism>
<sequence length="180" mass="19079">MTTYFNNGVSVTRRVIVPKIDVAGIPVIETSGYIETTDEATPTVNYGINPCIWRALPNRTVVLWKVRHPVSTAGATLPVNVVVPMANRNSTVVSENSNVGTTKIPVIDNKSTQVLGHDVTVPQGTSAPAPQIQAGYTTEHWVYIDKCCGIFRLMGVTAINSPVGATAANQSASASSAKSK</sequence>
<name>A0A8S5P802_9CAUD</name>
<proteinExistence type="predicted"/>
<evidence type="ECO:0000313" key="1">
    <source>
        <dbReference type="EMBL" id="DAE02332.1"/>
    </source>
</evidence>
<accession>A0A8S5P802</accession>
<dbReference type="EMBL" id="BK015344">
    <property type="protein sequence ID" value="DAE02332.1"/>
    <property type="molecule type" value="Genomic_DNA"/>
</dbReference>
<protein>
    <submittedName>
        <fullName evidence="1">Uncharacterized protein</fullName>
    </submittedName>
</protein>